<dbReference type="InterPro" id="IPR045172">
    <property type="entry name" value="TBCB_Ubl"/>
</dbReference>
<dbReference type="AlphaFoldDB" id="A0AAF3E8M8"/>
<dbReference type="SUPFAM" id="SSF74924">
    <property type="entry name" value="Cap-Gly domain"/>
    <property type="match status" value="1"/>
</dbReference>
<name>A0AAF3E8M8_9BILA</name>
<dbReference type="SMART" id="SM01052">
    <property type="entry name" value="CAP_GLY"/>
    <property type="match status" value="1"/>
</dbReference>
<protein>
    <submittedName>
        <fullName evidence="7">CAP-Gly domain-containing protein</fullName>
    </submittedName>
</protein>
<sequence length="230" mass="25669">MEDTLNLEVTTNVNQFPYEKKFPSTIPLRELKKKLELVVGTSGDLMKIEVFDSEGNFVATLSDDSKSIAELGVRNGMRIHATDITGQNLELNNGDMVEKYNISDEAYNNRTDSVRALKKKMMAEKAQEEGNTQAIDPNQLAAANMKVGDRCEVRVKGNMERRGIIAFVGPTEFQSGYWVGVRYDEPVGKNNGSVAGVRYFACDDKYGGFVRPVDVHVGDFPELELEMDEL</sequence>
<dbReference type="SUPFAM" id="SSF54236">
    <property type="entry name" value="Ubiquitin-like"/>
    <property type="match status" value="1"/>
</dbReference>
<reference evidence="7" key="1">
    <citation type="submission" date="2024-02" db="UniProtKB">
        <authorList>
            <consortium name="WormBaseParasite"/>
        </authorList>
    </citation>
    <scope>IDENTIFICATION</scope>
</reference>
<dbReference type="InterPro" id="IPR029071">
    <property type="entry name" value="Ubiquitin-like_domsf"/>
</dbReference>
<dbReference type="GO" id="GO:0007021">
    <property type="term" value="P:tubulin complex assembly"/>
    <property type="evidence" value="ECO:0007669"/>
    <property type="project" value="InterPro"/>
</dbReference>
<dbReference type="FunFam" id="2.30.30.190:FF:000013">
    <property type="entry name" value="Tubulin-folding cofactor B"/>
    <property type="match status" value="1"/>
</dbReference>
<keyword evidence="6" id="KW-1185">Reference proteome</keyword>
<organism evidence="6 7">
    <name type="scientific">Mesorhabditis belari</name>
    <dbReference type="NCBI Taxonomy" id="2138241"/>
    <lineage>
        <taxon>Eukaryota</taxon>
        <taxon>Metazoa</taxon>
        <taxon>Ecdysozoa</taxon>
        <taxon>Nematoda</taxon>
        <taxon>Chromadorea</taxon>
        <taxon>Rhabditida</taxon>
        <taxon>Rhabditina</taxon>
        <taxon>Rhabditomorpha</taxon>
        <taxon>Rhabditoidea</taxon>
        <taxon>Rhabditidae</taxon>
        <taxon>Mesorhabditinae</taxon>
        <taxon>Mesorhabditis</taxon>
    </lineage>
</organism>
<proteinExistence type="inferred from homology"/>
<keyword evidence="2" id="KW-0963">Cytoplasm</keyword>
<comment type="subcellular location">
    <subcellularLocation>
        <location evidence="1">Cytoplasm</location>
    </subcellularLocation>
</comment>
<dbReference type="InterPro" id="IPR000938">
    <property type="entry name" value="CAP-Gly_domain"/>
</dbReference>
<dbReference type="Gene3D" id="2.30.30.190">
    <property type="entry name" value="CAP Gly-rich-like domain"/>
    <property type="match status" value="1"/>
</dbReference>
<dbReference type="InterPro" id="IPR000626">
    <property type="entry name" value="Ubiquitin-like_dom"/>
</dbReference>
<dbReference type="GO" id="GO:0005634">
    <property type="term" value="C:nucleus"/>
    <property type="evidence" value="ECO:0007669"/>
    <property type="project" value="TreeGrafter"/>
</dbReference>
<keyword evidence="3" id="KW-0143">Chaperone</keyword>
<dbReference type="GO" id="GO:0007023">
    <property type="term" value="P:post-chaperonin tubulin folding pathway"/>
    <property type="evidence" value="ECO:0007669"/>
    <property type="project" value="InterPro"/>
</dbReference>
<dbReference type="GO" id="GO:0043014">
    <property type="term" value="F:alpha-tubulin binding"/>
    <property type="evidence" value="ECO:0007669"/>
    <property type="project" value="InterPro"/>
</dbReference>
<feature type="domain" description="CAP-Gly" evidence="5">
    <location>
        <begin position="169"/>
        <end position="211"/>
    </location>
</feature>
<dbReference type="PROSITE" id="PS50245">
    <property type="entry name" value="CAP_GLY_2"/>
    <property type="match status" value="1"/>
</dbReference>
<evidence type="ECO:0000313" key="6">
    <source>
        <dbReference type="Proteomes" id="UP000887575"/>
    </source>
</evidence>
<evidence type="ECO:0000256" key="2">
    <source>
        <dbReference type="ARBA" id="ARBA00022490"/>
    </source>
</evidence>
<dbReference type="GO" id="GO:0035371">
    <property type="term" value="C:microtubule plus-end"/>
    <property type="evidence" value="ECO:0007669"/>
    <property type="project" value="TreeGrafter"/>
</dbReference>
<dbReference type="GO" id="GO:0051010">
    <property type="term" value="F:microtubule plus-end binding"/>
    <property type="evidence" value="ECO:0007669"/>
    <property type="project" value="TreeGrafter"/>
</dbReference>
<evidence type="ECO:0000256" key="1">
    <source>
        <dbReference type="ARBA" id="ARBA00004496"/>
    </source>
</evidence>
<evidence type="ECO:0000313" key="7">
    <source>
        <dbReference type="WBParaSite" id="MBELARI_LOCUS10270"/>
    </source>
</evidence>
<dbReference type="Pfam" id="PF01302">
    <property type="entry name" value="CAP_GLY"/>
    <property type="match status" value="1"/>
</dbReference>
<dbReference type="GO" id="GO:0031122">
    <property type="term" value="P:cytoplasmic microtubule organization"/>
    <property type="evidence" value="ECO:0007669"/>
    <property type="project" value="TreeGrafter"/>
</dbReference>
<dbReference type="PROSITE" id="PS00845">
    <property type="entry name" value="CAP_GLY_1"/>
    <property type="match status" value="1"/>
</dbReference>
<dbReference type="GO" id="GO:0005829">
    <property type="term" value="C:cytosol"/>
    <property type="evidence" value="ECO:0007669"/>
    <property type="project" value="UniProtKB-ARBA"/>
</dbReference>
<dbReference type="CDD" id="cd01789">
    <property type="entry name" value="Ubl_TBCB"/>
    <property type="match status" value="1"/>
</dbReference>
<accession>A0AAF3E8M8</accession>
<comment type="similarity">
    <text evidence="4">Belongs to the TBCB family.</text>
</comment>
<evidence type="ECO:0000259" key="5">
    <source>
        <dbReference type="PROSITE" id="PS50245"/>
    </source>
</evidence>
<dbReference type="WBParaSite" id="MBELARI_LOCUS10270">
    <property type="protein sequence ID" value="MBELARI_LOCUS10270"/>
    <property type="gene ID" value="MBELARI_LOCUS10270"/>
</dbReference>
<evidence type="ECO:0000256" key="4">
    <source>
        <dbReference type="ARBA" id="ARBA00025779"/>
    </source>
</evidence>
<dbReference type="Pfam" id="PF14560">
    <property type="entry name" value="Ubiquitin_2"/>
    <property type="match status" value="1"/>
</dbReference>
<dbReference type="PANTHER" id="PTHR18916:SF85">
    <property type="entry name" value="TUBULIN-FOLDING COFACTOR B"/>
    <property type="match status" value="1"/>
</dbReference>
<dbReference type="Proteomes" id="UP000887575">
    <property type="component" value="Unassembled WGS sequence"/>
</dbReference>
<dbReference type="PANTHER" id="PTHR18916">
    <property type="entry name" value="DYNACTIN 1-RELATED MICROTUBULE-BINDING"/>
    <property type="match status" value="1"/>
</dbReference>
<evidence type="ECO:0000256" key="3">
    <source>
        <dbReference type="ARBA" id="ARBA00023186"/>
    </source>
</evidence>
<dbReference type="InterPro" id="IPR036859">
    <property type="entry name" value="CAP-Gly_dom_sf"/>
</dbReference>
<dbReference type="Gene3D" id="3.10.20.90">
    <property type="entry name" value="Phosphatidylinositol 3-kinase Catalytic Subunit, Chain A, domain 1"/>
    <property type="match status" value="1"/>
</dbReference>